<keyword evidence="4" id="KW-1185">Reference proteome</keyword>
<feature type="domain" description="DUF4142" evidence="2">
    <location>
        <begin position="25"/>
        <end position="92"/>
    </location>
</feature>
<keyword evidence="1" id="KW-0732">Signal</keyword>
<dbReference type="Pfam" id="PF13628">
    <property type="entry name" value="DUF4142"/>
    <property type="match status" value="1"/>
</dbReference>
<organism evidence="3 4">
    <name type="scientific">Sinorhizobium medicae</name>
    <dbReference type="NCBI Taxonomy" id="110321"/>
    <lineage>
        <taxon>Bacteria</taxon>
        <taxon>Pseudomonadati</taxon>
        <taxon>Pseudomonadota</taxon>
        <taxon>Alphaproteobacteria</taxon>
        <taxon>Hyphomicrobiales</taxon>
        <taxon>Rhizobiaceae</taxon>
        <taxon>Sinorhizobium/Ensifer group</taxon>
        <taxon>Sinorhizobium</taxon>
    </lineage>
</organism>
<feature type="signal peptide" evidence="1">
    <location>
        <begin position="1"/>
        <end position="21"/>
    </location>
</feature>
<evidence type="ECO:0000313" key="3">
    <source>
        <dbReference type="EMBL" id="PLT99148.1"/>
    </source>
</evidence>
<gene>
    <name evidence="3" type="ORF">BMJ33_24130</name>
</gene>
<accession>A0ABX4TGB4</accession>
<feature type="chain" id="PRO_5046955286" description="DUF4142 domain-containing protein" evidence="1">
    <location>
        <begin position="22"/>
        <end position="116"/>
    </location>
</feature>
<dbReference type="EMBL" id="NBUC01000113">
    <property type="protein sequence ID" value="PLT99148.1"/>
    <property type="molecule type" value="Genomic_DNA"/>
</dbReference>
<comment type="caution">
    <text evidence="3">The sequence shown here is derived from an EMBL/GenBank/DDBJ whole genome shotgun (WGS) entry which is preliminary data.</text>
</comment>
<dbReference type="PANTHER" id="PTHR38593">
    <property type="entry name" value="BLR2558 PROTEIN"/>
    <property type="match status" value="1"/>
</dbReference>
<protein>
    <recommendedName>
        <fullName evidence="2">DUF4142 domain-containing protein</fullName>
    </recommendedName>
</protein>
<dbReference type="InterPro" id="IPR025419">
    <property type="entry name" value="DUF4142"/>
</dbReference>
<name>A0ABX4TGB4_9HYPH</name>
<evidence type="ECO:0000259" key="2">
    <source>
        <dbReference type="Pfam" id="PF13628"/>
    </source>
</evidence>
<dbReference type="PANTHER" id="PTHR38593:SF1">
    <property type="entry name" value="BLR2558 PROTEIN"/>
    <property type="match status" value="1"/>
</dbReference>
<evidence type="ECO:0000313" key="4">
    <source>
        <dbReference type="Proteomes" id="UP001190825"/>
    </source>
</evidence>
<reference evidence="3 4" key="1">
    <citation type="journal article" date="2018" name="FEMS Microbiol. Ecol.">
        <title>Co-invading symbiotic mutualists of Medicago polymorpha retain high ancestral diversity and contain diverse accessory genomes.</title>
        <authorList>
            <person name="Porter S.S."/>
            <person name="Faber-Hammond J.J."/>
            <person name="Friesen M.L."/>
        </authorList>
    </citation>
    <scope>NUCLEOTIDE SEQUENCE [LARGE SCALE GENOMIC DNA]</scope>
    <source>
        <strain evidence="3 4">Str16</strain>
    </source>
</reference>
<sequence>MRVLNIAVAAALIGGASYAYAQQMSSEEFVTMAASSDLFEVQSGQLAAKNSKEASVQQFAEMMVADHKKASQELKVAAGEAKVTVPVASSLRNLRVMSTTAGSSLRRSHLASRMVS</sequence>
<evidence type="ECO:0000256" key="1">
    <source>
        <dbReference type="SAM" id="SignalP"/>
    </source>
</evidence>
<proteinExistence type="predicted"/>
<dbReference type="Proteomes" id="UP001190825">
    <property type="component" value="Unassembled WGS sequence"/>
</dbReference>